<gene>
    <name evidence="2" type="ORF">H0241_20180</name>
</gene>
<dbReference type="Proteomes" id="UP000558284">
    <property type="component" value="Unassembled WGS sequence"/>
</dbReference>
<proteinExistence type="predicted"/>
<dbReference type="Pfam" id="PF00043">
    <property type="entry name" value="GST_C"/>
    <property type="match status" value="1"/>
</dbReference>
<dbReference type="PANTHER" id="PTHR44051:SF8">
    <property type="entry name" value="GLUTATHIONE S-TRANSFERASE GSTA"/>
    <property type="match status" value="1"/>
</dbReference>
<dbReference type="PANTHER" id="PTHR44051">
    <property type="entry name" value="GLUTATHIONE S-TRANSFERASE-RELATED"/>
    <property type="match status" value="1"/>
</dbReference>
<organism evidence="2 3">
    <name type="scientific">Mesorhizobium neociceri</name>
    <dbReference type="NCBI Taxonomy" id="1307853"/>
    <lineage>
        <taxon>Bacteria</taxon>
        <taxon>Pseudomonadati</taxon>
        <taxon>Pseudomonadota</taxon>
        <taxon>Alphaproteobacteria</taxon>
        <taxon>Hyphomicrobiales</taxon>
        <taxon>Phyllobacteriaceae</taxon>
        <taxon>Mesorhizobium</taxon>
    </lineage>
</organism>
<dbReference type="InterPro" id="IPR010987">
    <property type="entry name" value="Glutathione-S-Trfase_C-like"/>
</dbReference>
<protein>
    <submittedName>
        <fullName evidence="2">Glutathione S-transferase family protein</fullName>
    </submittedName>
</protein>
<evidence type="ECO:0000259" key="1">
    <source>
        <dbReference type="PROSITE" id="PS50405"/>
    </source>
</evidence>
<reference evidence="2 3" key="1">
    <citation type="submission" date="2020-07" db="EMBL/GenBank/DDBJ databases">
        <title>Definition of the novel symbiovar canariense within Mesorhizobium novociceri, a new species of genus Mesorhizobium nodulating Cicer canariense in the Caldera de Taburiente National Park (La Palma, Canary Islands).</title>
        <authorList>
            <person name="Leon-Barrios M."/>
            <person name="Perez-Yepez J."/>
            <person name="Flores-Felix J.D."/>
            <person name="Ramirez-Baena M.H."/>
            <person name="Pulido-Suarez L."/>
            <person name="Igual J.M."/>
            <person name="Velazquez E."/>
            <person name="Peix A."/>
        </authorList>
    </citation>
    <scope>NUCLEOTIDE SEQUENCE [LARGE SCALE GENOMIC DNA]</scope>
    <source>
        <strain evidence="2 3">CCANP35</strain>
    </source>
</reference>
<evidence type="ECO:0000313" key="3">
    <source>
        <dbReference type="Proteomes" id="UP000558284"/>
    </source>
</evidence>
<keyword evidence="3" id="KW-1185">Reference proteome</keyword>
<dbReference type="PROSITE" id="PS50405">
    <property type="entry name" value="GST_CTER"/>
    <property type="match status" value="1"/>
</dbReference>
<dbReference type="InterPro" id="IPR036282">
    <property type="entry name" value="Glutathione-S-Trfase_C_sf"/>
</dbReference>
<dbReference type="GO" id="GO:0016740">
    <property type="term" value="F:transferase activity"/>
    <property type="evidence" value="ECO:0007669"/>
    <property type="project" value="UniProtKB-KW"/>
</dbReference>
<name>A0A838B8N7_9HYPH</name>
<feature type="domain" description="GST C-terminal" evidence="1">
    <location>
        <begin position="85"/>
        <end position="217"/>
    </location>
</feature>
<sequence length="217" mass="24309">MPRYETFLQGRNPDPRLAVATARHLQARVEFEFAAPFAPGQAERFRPLNPNLSVPIPAWPGGSLWEADAIACRLSRQVGSDFWRSGDDQPDMIRWLSWGKENFVRACDTVHFERGTKQRYGIGPIDQGKVEDGLAEFGIAAAILEAELARREWLVGKSPSYADFRMATFLPFNDVAGLPLGDYPSVSGWYHRLEAIEAWRDPFDGLEAPLLPPVKPA</sequence>
<accession>A0A838B8N7</accession>
<dbReference type="EMBL" id="JACDTY010000010">
    <property type="protein sequence ID" value="MBA1142543.1"/>
    <property type="molecule type" value="Genomic_DNA"/>
</dbReference>
<dbReference type="AlphaFoldDB" id="A0A838B8N7"/>
<dbReference type="Gene3D" id="3.40.30.10">
    <property type="entry name" value="Glutaredoxin"/>
    <property type="match status" value="1"/>
</dbReference>
<comment type="caution">
    <text evidence="2">The sequence shown here is derived from an EMBL/GenBank/DDBJ whole genome shotgun (WGS) entry which is preliminary data.</text>
</comment>
<evidence type="ECO:0000313" key="2">
    <source>
        <dbReference type="EMBL" id="MBA1142543.1"/>
    </source>
</evidence>
<keyword evidence="2" id="KW-0808">Transferase</keyword>
<dbReference type="Gene3D" id="1.20.1050.10">
    <property type="match status" value="1"/>
</dbReference>
<dbReference type="SUPFAM" id="SSF47616">
    <property type="entry name" value="GST C-terminal domain-like"/>
    <property type="match status" value="1"/>
</dbReference>
<dbReference type="InterPro" id="IPR004046">
    <property type="entry name" value="GST_C"/>
</dbReference>